<dbReference type="AlphaFoldDB" id="A0A4Y2TDK9"/>
<dbReference type="Proteomes" id="UP000499080">
    <property type="component" value="Unassembled WGS sequence"/>
</dbReference>
<name>A0A4Y2TDK9_ARAVE</name>
<keyword evidence="4" id="KW-1185">Reference proteome</keyword>
<dbReference type="EMBL" id="BGPR01027199">
    <property type="protein sequence ID" value="GBN97496.1"/>
    <property type="molecule type" value="Genomic_DNA"/>
</dbReference>
<reference evidence="2 4" key="1">
    <citation type="journal article" date="2019" name="Sci. Rep.">
        <title>Orb-weaving spider Araneus ventricosus genome elucidates the spidroin gene catalogue.</title>
        <authorList>
            <person name="Kono N."/>
            <person name="Nakamura H."/>
            <person name="Ohtoshi R."/>
            <person name="Moran D.A.P."/>
            <person name="Shinohara A."/>
            <person name="Yoshida Y."/>
            <person name="Fujiwara M."/>
            <person name="Mori M."/>
            <person name="Tomita M."/>
            <person name="Arakawa K."/>
        </authorList>
    </citation>
    <scope>NUCLEOTIDE SEQUENCE [LARGE SCALE GENOMIC DNA]</scope>
</reference>
<sequence length="107" mass="12603">KYLHRRHQRRLKVQNHKDQNLRNFVMVTHRTCSLEQKKQDLLKFNTDLLPASTPAASRARIIFLLQILTRNQELTQYLQPLENQHLHISAMHYSSSCANVSPFSDSH</sequence>
<feature type="non-terminal residue" evidence="2">
    <location>
        <position position="107"/>
    </location>
</feature>
<gene>
    <name evidence="2" type="ORF">AVEN_116515-2_1</name>
    <name evidence="1" type="ORF">AVEN_142946-2_1</name>
    <name evidence="3" type="ORF">AVEN_221692-2_1</name>
</gene>
<protein>
    <submittedName>
        <fullName evidence="2">Uncharacterized protein</fullName>
    </submittedName>
</protein>
<comment type="caution">
    <text evidence="2">The sequence shown here is derived from an EMBL/GenBank/DDBJ whole genome shotgun (WGS) entry which is preliminary data.</text>
</comment>
<proteinExistence type="predicted"/>
<evidence type="ECO:0000313" key="3">
    <source>
        <dbReference type="EMBL" id="GBN97546.1"/>
    </source>
</evidence>
<evidence type="ECO:0000313" key="1">
    <source>
        <dbReference type="EMBL" id="GBN97496.1"/>
    </source>
</evidence>
<evidence type="ECO:0000313" key="2">
    <source>
        <dbReference type="EMBL" id="GBN97516.1"/>
    </source>
</evidence>
<organism evidence="2 4">
    <name type="scientific">Araneus ventricosus</name>
    <name type="common">Orbweaver spider</name>
    <name type="synonym">Epeira ventricosa</name>
    <dbReference type="NCBI Taxonomy" id="182803"/>
    <lineage>
        <taxon>Eukaryota</taxon>
        <taxon>Metazoa</taxon>
        <taxon>Ecdysozoa</taxon>
        <taxon>Arthropoda</taxon>
        <taxon>Chelicerata</taxon>
        <taxon>Arachnida</taxon>
        <taxon>Araneae</taxon>
        <taxon>Araneomorphae</taxon>
        <taxon>Entelegynae</taxon>
        <taxon>Araneoidea</taxon>
        <taxon>Araneidae</taxon>
        <taxon>Araneus</taxon>
    </lineage>
</organism>
<feature type="non-terminal residue" evidence="2">
    <location>
        <position position="1"/>
    </location>
</feature>
<evidence type="ECO:0000313" key="4">
    <source>
        <dbReference type="Proteomes" id="UP000499080"/>
    </source>
</evidence>
<dbReference type="EMBL" id="BGPR01027208">
    <property type="protein sequence ID" value="GBN97516.1"/>
    <property type="molecule type" value="Genomic_DNA"/>
</dbReference>
<accession>A0A4Y2TDK9</accession>
<dbReference type="EMBL" id="BGPR01027217">
    <property type="protein sequence ID" value="GBN97546.1"/>
    <property type="molecule type" value="Genomic_DNA"/>
</dbReference>